<evidence type="ECO:0000313" key="4">
    <source>
        <dbReference type="EMBL" id="KAJ8942933.1"/>
    </source>
</evidence>
<keyword evidence="3" id="KW-0862">Zinc</keyword>
<dbReference type="GO" id="GO:0008270">
    <property type="term" value="F:zinc ion binding"/>
    <property type="evidence" value="ECO:0007669"/>
    <property type="project" value="UniProtKB-KW"/>
</dbReference>
<dbReference type="Gene3D" id="2.60.120.920">
    <property type="match status" value="1"/>
</dbReference>
<evidence type="ECO:0000256" key="2">
    <source>
        <dbReference type="ARBA" id="ARBA00022771"/>
    </source>
</evidence>
<evidence type="ECO:0000256" key="1">
    <source>
        <dbReference type="ARBA" id="ARBA00022723"/>
    </source>
</evidence>
<sequence>MSEYSSQVVMDNRNYSYQTVNMDNINAMLNTSDVSEYLKISPDGLEARCDAYSFESVRCTAQADSGVWYYEVCIITPGVMQIGWATKNSKFS</sequence>
<accession>A0AAV8XYR0</accession>
<dbReference type="SUPFAM" id="SSF49899">
    <property type="entry name" value="Concanavalin A-like lectins/glucanases"/>
    <property type="match status" value="1"/>
</dbReference>
<dbReference type="EMBL" id="JAPWTK010000308">
    <property type="protein sequence ID" value="KAJ8942933.1"/>
    <property type="molecule type" value="Genomic_DNA"/>
</dbReference>
<dbReference type="GO" id="GO:0051603">
    <property type="term" value="P:proteolysis involved in protein catabolic process"/>
    <property type="evidence" value="ECO:0007669"/>
    <property type="project" value="TreeGrafter"/>
</dbReference>
<dbReference type="GO" id="GO:0004842">
    <property type="term" value="F:ubiquitin-protein transferase activity"/>
    <property type="evidence" value="ECO:0007669"/>
    <property type="project" value="InterPro"/>
</dbReference>
<dbReference type="Proteomes" id="UP001162162">
    <property type="component" value="Unassembled WGS sequence"/>
</dbReference>
<gene>
    <name evidence="4" type="ORF">NQ318_003818</name>
</gene>
<dbReference type="PANTHER" id="PTHR13363:SF6">
    <property type="entry name" value="RING FINGER AND SPRY DOMAIN-CONTAINING PROTEIN 1"/>
    <property type="match status" value="1"/>
</dbReference>
<keyword evidence="2" id="KW-0863">Zinc-finger</keyword>
<protein>
    <submittedName>
        <fullName evidence="4">Uncharacterized protein</fullName>
    </submittedName>
</protein>
<comment type="caution">
    <text evidence="4">The sequence shown here is derived from an EMBL/GenBank/DDBJ whole genome shotgun (WGS) entry which is preliminary data.</text>
</comment>
<dbReference type="InterPro" id="IPR043136">
    <property type="entry name" value="B30.2/SPRY_sf"/>
</dbReference>
<organism evidence="4 5">
    <name type="scientific">Aromia moschata</name>
    <dbReference type="NCBI Taxonomy" id="1265417"/>
    <lineage>
        <taxon>Eukaryota</taxon>
        <taxon>Metazoa</taxon>
        <taxon>Ecdysozoa</taxon>
        <taxon>Arthropoda</taxon>
        <taxon>Hexapoda</taxon>
        <taxon>Insecta</taxon>
        <taxon>Pterygota</taxon>
        <taxon>Neoptera</taxon>
        <taxon>Endopterygota</taxon>
        <taxon>Coleoptera</taxon>
        <taxon>Polyphaga</taxon>
        <taxon>Cucujiformia</taxon>
        <taxon>Chrysomeloidea</taxon>
        <taxon>Cerambycidae</taxon>
        <taxon>Cerambycinae</taxon>
        <taxon>Callichromatini</taxon>
        <taxon>Aromia</taxon>
    </lineage>
</organism>
<evidence type="ECO:0000256" key="3">
    <source>
        <dbReference type="ARBA" id="ARBA00022833"/>
    </source>
</evidence>
<dbReference type="InterPro" id="IPR013320">
    <property type="entry name" value="ConA-like_dom_sf"/>
</dbReference>
<dbReference type="GO" id="GO:0005737">
    <property type="term" value="C:cytoplasm"/>
    <property type="evidence" value="ECO:0007669"/>
    <property type="project" value="TreeGrafter"/>
</dbReference>
<dbReference type="PANTHER" id="PTHR13363">
    <property type="entry name" value="RING FINGER AND SRY DOMAIN-CONTAINING"/>
    <property type="match status" value="1"/>
</dbReference>
<reference evidence="4" key="1">
    <citation type="journal article" date="2023" name="Insect Mol. Biol.">
        <title>Genome sequencing provides insights into the evolution of gene families encoding plant cell wall-degrading enzymes in longhorned beetles.</title>
        <authorList>
            <person name="Shin N.R."/>
            <person name="Okamura Y."/>
            <person name="Kirsch R."/>
            <person name="Pauchet Y."/>
        </authorList>
    </citation>
    <scope>NUCLEOTIDE SEQUENCE</scope>
    <source>
        <strain evidence="4">AMC_N1</strain>
    </source>
</reference>
<keyword evidence="1" id="KW-0479">Metal-binding</keyword>
<proteinExistence type="predicted"/>
<evidence type="ECO:0000313" key="5">
    <source>
        <dbReference type="Proteomes" id="UP001162162"/>
    </source>
</evidence>
<dbReference type="InterPro" id="IPR045129">
    <property type="entry name" value="RNF123/RKP/RSPRY1"/>
</dbReference>
<name>A0AAV8XYR0_9CUCU</name>
<keyword evidence="5" id="KW-1185">Reference proteome</keyword>
<dbReference type="AlphaFoldDB" id="A0AAV8XYR0"/>